<evidence type="ECO:0000313" key="2">
    <source>
        <dbReference type="Proteomes" id="UP000828390"/>
    </source>
</evidence>
<dbReference type="Proteomes" id="UP000828390">
    <property type="component" value="Unassembled WGS sequence"/>
</dbReference>
<dbReference type="EMBL" id="JAIWYP010000012">
    <property type="protein sequence ID" value="KAH3727050.1"/>
    <property type="molecule type" value="Genomic_DNA"/>
</dbReference>
<sequence length="63" mass="7112">MLHLKKYGTTSIVTILKDVNPLDAAGNAIDSPTLLYVANRQTENCDNPNKRSVLRWRRTTTII</sequence>
<evidence type="ECO:0000313" key="1">
    <source>
        <dbReference type="EMBL" id="KAH3727050.1"/>
    </source>
</evidence>
<gene>
    <name evidence="1" type="ORF">DPMN_052975</name>
</gene>
<protein>
    <submittedName>
        <fullName evidence="1">Uncharacterized protein</fullName>
    </submittedName>
</protein>
<organism evidence="1 2">
    <name type="scientific">Dreissena polymorpha</name>
    <name type="common">Zebra mussel</name>
    <name type="synonym">Mytilus polymorpha</name>
    <dbReference type="NCBI Taxonomy" id="45954"/>
    <lineage>
        <taxon>Eukaryota</taxon>
        <taxon>Metazoa</taxon>
        <taxon>Spiralia</taxon>
        <taxon>Lophotrochozoa</taxon>
        <taxon>Mollusca</taxon>
        <taxon>Bivalvia</taxon>
        <taxon>Autobranchia</taxon>
        <taxon>Heteroconchia</taxon>
        <taxon>Euheterodonta</taxon>
        <taxon>Imparidentia</taxon>
        <taxon>Neoheterodontei</taxon>
        <taxon>Myida</taxon>
        <taxon>Dreissenoidea</taxon>
        <taxon>Dreissenidae</taxon>
        <taxon>Dreissena</taxon>
    </lineage>
</organism>
<name>A0A9D4CKI8_DREPO</name>
<keyword evidence="2" id="KW-1185">Reference proteome</keyword>
<reference evidence="1" key="1">
    <citation type="journal article" date="2019" name="bioRxiv">
        <title>The Genome of the Zebra Mussel, Dreissena polymorpha: A Resource for Invasive Species Research.</title>
        <authorList>
            <person name="McCartney M.A."/>
            <person name="Auch B."/>
            <person name="Kono T."/>
            <person name="Mallez S."/>
            <person name="Zhang Y."/>
            <person name="Obille A."/>
            <person name="Becker A."/>
            <person name="Abrahante J.E."/>
            <person name="Garbe J."/>
            <person name="Badalamenti J.P."/>
            <person name="Herman A."/>
            <person name="Mangelson H."/>
            <person name="Liachko I."/>
            <person name="Sullivan S."/>
            <person name="Sone E.D."/>
            <person name="Koren S."/>
            <person name="Silverstein K.A.T."/>
            <person name="Beckman K.B."/>
            <person name="Gohl D.M."/>
        </authorList>
    </citation>
    <scope>NUCLEOTIDE SEQUENCE</scope>
    <source>
        <strain evidence="1">Duluth1</strain>
        <tissue evidence="1">Whole animal</tissue>
    </source>
</reference>
<accession>A0A9D4CKI8</accession>
<comment type="caution">
    <text evidence="1">The sequence shown here is derived from an EMBL/GenBank/DDBJ whole genome shotgun (WGS) entry which is preliminary data.</text>
</comment>
<proteinExistence type="predicted"/>
<dbReference type="AlphaFoldDB" id="A0A9D4CKI8"/>
<reference evidence="1" key="2">
    <citation type="submission" date="2020-11" db="EMBL/GenBank/DDBJ databases">
        <authorList>
            <person name="McCartney M.A."/>
            <person name="Auch B."/>
            <person name="Kono T."/>
            <person name="Mallez S."/>
            <person name="Becker A."/>
            <person name="Gohl D.M."/>
            <person name="Silverstein K.A.T."/>
            <person name="Koren S."/>
            <person name="Bechman K.B."/>
            <person name="Herman A."/>
            <person name="Abrahante J.E."/>
            <person name="Garbe J."/>
        </authorList>
    </citation>
    <scope>NUCLEOTIDE SEQUENCE</scope>
    <source>
        <strain evidence="1">Duluth1</strain>
        <tissue evidence="1">Whole animal</tissue>
    </source>
</reference>